<sequence length="250" mass="29328">MLLIIWLKKLENLYKVSKVQIMNLKRKIIQKIKAIFGLNILKQEAMFRLALKEEGLDYRKFNISINHVDGLNIINGITLSIIYPKSFFNKAKILHSNSKKHKFYFNGNMSNDGGRKAMLAPFANFSDTKIVESDYGRSPFTKNKFNKIYYKELSFSEFGLCPHQKDFIGNSDTMWTYRFIECCMVNTIPVIFNEAPLGKNFTSGFHFYTDDIFFKEDIQFDKQKAFENYELALNKFTLNNETIKKLKSFK</sequence>
<reference evidence="1 2" key="2">
    <citation type="submission" date="2019-09" db="EMBL/GenBank/DDBJ databases">
        <title>Taxonomic note: a critical rebuttal of the proposed division of the genus Arcobacter into six genera, emended descriptions of Arcobacter anaerophilus and the genus Arcobacter, and an assessment of genus-level boundaries for Epsilonproteobacteria using in silico genomic comparator tools.</title>
        <authorList>
            <person name="On S.L.W."/>
            <person name="Miller W.G."/>
            <person name="Biggs P."/>
            <person name="Cornelius A."/>
            <person name="Vandamme P."/>
        </authorList>
    </citation>
    <scope>NUCLEOTIDE SEQUENCE [LARGE SCALE GENOMIC DNA]</scope>
    <source>
        <strain evidence="1 2">CCUG 56899</strain>
    </source>
</reference>
<dbReference type="Proteomes" id="UP000322644">
    <property type="component" value="Chromosome"/>
</dbReference>
<evidence type="ECO:0000313" key="2">
    <source>
        <dbReference type="Proteomes" id="UP000322644"/>
    </source>
</evidence>
<name>A0A5C2HGT4_9BACT</name>
<proteinExistence type="predicted"/>
<accession>A0A5C2HGT4</accession>
<evidence type="ECO:0000313" key="1">
    <source>
        <dbReference type="EMBL" id="QEP40521.1"/>
    </source>
</evidence>
<organism evidence="1 2">
    <name type="scientific">Arcobacter porcinus</name>
    <dbReference type="NCBI Taxonomy" id="1935204"/>
    <lineage>
        <taxon>Bacteria</taxon>
        <taxon>Pseudomonadati</taxon>
        <taxon>Campylobacterota</taxon>
        <taxon>Epsilonproteobacteria</taxon>
        <taxon>Campylobacterales</taxon>
        <taxon>Arcobacteraceae</taxon>
        <taxon>Arcobacter</taxon>
    </lineage>
</organism>
<reference evidence="1 2" key="1">
    <citation type="submission" date="2019-09" db="EMBL/GenBank/DDBJ databases">
        <title>Complete genome sequencing of four Arcobacter species reveals a diverse suite of mobile elements.</title>
        <authorList>
            <person name="Miller W.G."/>
            <person name="Yee E."/>
            <person name="Bono J.L."/>
        </authorList>
    </citation>
    <scope>NUCLEOTIDE SEQUENCE [LARGE SCALE GENOMIC DNA]</scope>
    <source>
        <strain evidence="1 2">CCUG 56899</strain>
    </source>
</reference>
<gene>
    <name evidence="1" type="ORF">APORC_0919</name>
</gene>
<dbReference type="EMBL" id="CP036246">
    <property type="protein sequence ID" value="QEP40521.1"/>
    <property type="molecule type" value="Genomic_DNA"/>
</dbReference>
<dbReference type="AlphaFoldDB" id="A0A5C2HGT4"/>
<protein>
    <submittedName>
        <fullName evidence="1">Uncharacterized protein</fullName>
    </submittedName>
</protein>
<dbReference type="KEGG" id="apoc:APORC_0919"/>